<proteinExistence type="predicted"/>
<evidence type="ECO:0000313" key="1">
    <source>
        <dbReference type="EMBL" id="JAV57421.1"/>
    </source>
</evidence>
<sequence>MPHCSPGRSRDMAVKMLASKMPVTGPSNQFDSSGTRLCTLKQATRMASQVLRATSAAGNSLNTTFVLAWMSSLLSMLGGALELAVMQCISTELDTGVDLAAWTMPLVMASEELGLRSSMRI</sequence>
<name>A0A1Y1KAD1_PHOPY</name>
<reference evidence="1" key="1">
    <citation type="journal article" date="2016" name="Sci. Rep.">
        <title>Molecular characterization of firefly nuptial gifts: a multi-omics approach sheds light on postcopulatory sexual selection.</title>
        <authorList>
            <person name="Al-Wathiqui N."/>
            <person name="Fallon T.R."/>
            <person name="South A."/>
            <person name="Weng J.K."/>
            <person name="Lewis S.M."/>
        </authorList>
    </citation>
    <scope>NUCLEOTIDE SEQUENCE</scope>
</reference>
<accession>A0A1Y1KAD1</accession>
<protein>
    <submittedName>
        <fullName evidence="1">Uncharacterized protein</fullName>
    </submittedName>
</protein>
<dbReference type="AlphaFoldDB" id="A0A1Y1KAD1"/>
<organism evidence="1">
    <name type="scientific">Photinus pyralis</name>
    <name type="common">Common eastern firefly</name>
    <name type="synonym">Lampyris pyralis</name>
    <dbReference type="NCBI Taxonomy" id="7054"/>
    <lineage>
        <taxon>Eukaryota</taxon>
        <taxon>Metazoa</taxon>
        <taxon>Ecdysozoa</taxon>
        <taxon>Arthropoda</taxon>
        <taxon>Hexapoda</taxon>
        <taxon>Insecta</taxon>
        <taxon>Pterygota</taxon>
        <taxon>Neoptera</taxon>
        <taxon>Endopterygota</taxon>
        <taxon>Coleoptera</taxon>
        <taxon>Polyphaga</taxon>
        <taxon>Elateriformia</taxon>
        <taxon>Elateroidea</taxon>
        <taxon>Lampyridae</taxon>
        <taxon>Lampyrinae</taxon>
        <taxon>Photinus</taxon>
    </lineage>
</organism>
<dbReference type="EMBL" id="GEZM01089845">
    <property type="protein sequence ID" value="JAV57421.1"/>
    <property type="molecule type" value="Transcribed_RNA"/>
</dbReference>